<reference evidence="3 4" key="1">
    <citation type="submission" date="2018-01" db="EMBL/GenBank/DDBJ databases">
        <authorList>
            <person name="Clerissi C."/>
        </authorList>
    </citation>
    <scope>NUCLEOTIDE SEQUENCE [LARGE SCALE GENOMIC DNA]</scope>
    <source>
        <strain evidence="3">Cupriavidus taiwanensis STM 3521</strain>
    </source>
</reference>
<keyword evidence="2" id="KW-0732">Signal</keyword>
<feature type="signal peptide" evidence="2">
    <location>
        <begin position="1"/>
        <end position="18"/>
    </location>
</feature>
<dbReference type="PROSITE" id="PS51257">
    <property type="entry name" value="PROKAR_LIPOPROTEIN"/>
    <property type="match status" value="1"/>
</dbReference>
<dbReference type="AlphaFoldDB" id="A0A975XDM4"/>
<evidence type="ECO:0000256" key="1">
    <source>
        <dbReference type="SAM" id="MobiDB-lite"/>
    </source>
</evidence>
<evidence type="ECO:0000256" key="2">
    <source>
        <dbReference type="SAM" id="SignalP"/>
    </source>
</evidence>
<gene>
    <name evidence="3" type="ORF">CBM2589_A80031</name>
</gene>
<proteinExistence type="predicted"/>
<dbReference type="RefSeq" id="WP_198046791.1">
    <property type="nucleotide sequence ID" value="NZ_LT976857.1"/>
</dbReference>
<evidence type="ECO:0000313" key="4">
    <source>
        <dbReference type="Proteomes" id="UP000256297"/>
    </source>
</evidence>
<sequence>MRQLVTPAALLSAIALLAACGGGDDGTNAPAPIAPPSDNSPAPAPSPSPTPGPAPAPNPDPTPTPVGELLPSLSAPQPGSTAAVGNGSEGLWVGLMNATLVDRGGKFMHLTASGVISGTFQFAGSSWKLSPDSIYESAFLSLATGAGTLTPGQRLSGSIVRTSSGATTALANTYDPSNALAVDQAAIAGNWQQSGFAMQIDAAGNLTGTHTSGTRICDLHGTVTLAEPGSAKNLYAVSVSADARASASGCSLTTGMPHKGFAAIRLMPADGSVVITSATRYVRTLVMTGTTGYGGYFTTQLSKPVP</sequence>
<dbReference type="EMBL" id="OFSP01000038">
    <property type="protein sequence ID" value="SOY67336.1"/>
    <property type="molecule type" value="Genomic_DNA"/>
</dbReference>
<comment type="caution">
    <text evidence="3">The sequence shown here is derived from an EMBL/GenBank/DDBJ whole genome shotgun (WGS) entry which is preliminary data.</text>
</comment>
<evidence type="ECO:0008006" key="5">
    <source>
        <dbReference type="Google" id="ProtNLM"/>
    </source>
</evidence>
<organism evidence="3 4">
    <name type="scientific">Cupriavidus taiwanensis</name>
    <dbReference type="NCBI Taxonomy" id="164546"/>
    <lineage>
        <taxon>Bacteria</taxon>
        <taxon>Pseudomonadati</taxon>
        <taxon>Pseudomonadota</taxon>
        <taxon>Betaproteobacteria</taxon>
        <taxon>Burkholderiales</taxon>
        <taxon>Burkholderiaceae</taxon>
        <taxon>Cupriavidus</taxon>
    </lineage>
</organism>
<evidence type="ECO:0000313" key="3">
    <source>
        <dbReference type="EMBL" id="SOY67336.1"/>
    </source>
</evidence>
<dbReference type="Proteomes" id="UP000256297">
    <property type="component" value="Chromosome CBM2589_a"/>
</dbReference>
<feature type="region of interest" description="Disordered" evidence="1">
    <location>
        <begin position="21"/>
        <end position="87"/>
    </location>
</feature>
<feature type="compositionally biased region" description="Pro residues" evidence="1">
    <location>
        <begin position="42"/>
        <end position="64"/>
    </location>
</feature>
<name>A0A975XDM4_9BURK</name>
<feature type="compositionally biased region" description="Low complexity" evidence="1">
    <location>
        <begin position="28"/>
        <end position="41"/>
    </location>
</feature>
<accession>A0A975XDM4</accession>
<feature type="chain" id="PRO_5037469256" description="Lipoprotein" evidence="2">
    <location>
        <begin position="19"/>
        <end position="306"/>
    </location>
</feature>
<protein>
    <recommendedName>
        <fullName evidence="5">Lipoprotein</fullName>
    </recommendedName>
</protein>